<evidence type="ECO:0000256" key="1">
    <source>
        <dbReference type="SAM" id="MobiDB-lite"/>
    </source>
</evidence>
<reference evidence="3" key="2">
    <citation type="submission" date="2022-03" db="EMBL/GenBank/DDBJ databases">
        <title>Draft title - Genomic analysis of global carrot germplasm unveils the trajectory of domestication and the origin of high carotenoid orange carrot.</title>
        <authorList>
            <person name="Iorizzo M."/>
            <person name="Ellison S."/>
            <person name="Senalik D."/>
            <person name="Macko-Podgorni A."/>
            <person name="Grzebelus D."/>
            <person name="Bostan H."/>
            <person name="Rolling W."/>
            <person name="Curaba J."/>
            <person name="Simon P."/>
        </authorList>
    </citation>
    <scope>NUCLEOTIDE SEQUENCE</scope>
    <source>
        <tissue evidence="3">Leaf</tissue>
    </source>
</reference>
<dbReference type="EMBL" id="LNRQ01000005">
    <property type="protein sequence ID" value="KZM94940.1"/>
    <property type="molecule type" value="Genomic_DNA"/>
</dbReference>
<organism evidence="2">
    <name type="scientific">Daucus carota subsp. sativus</name>
    <name type="common">Carrot</name>
    <dbReference type="NCBI Taxonomy" id="79200"/>
    <lineage>
        <taxon>Eukaryota</taxon>
        <taxon>Viridiplantae</taxon>
        <taxon>Streptophyta</taxon>
        <taxon>Embryophyta</taxon>
        <taxon>Tracheophyta</taxon>
        <taxon>Spermatophyta</taxon>
        <taxon>Magnoliopsida</taxon>
        <taxon>eudicotyledons</taxon>
        <taxon>Gunneridae</taxon>
        <taxon>Pentapetalae</taxon>
        <taxon>asterids</taxon>
        <taxon>campanulids</taxon>
        <taxon>Apiales</taxon>
        <taxon>Apiaceae</taxon>
        <taxon>Apioideae</taxon>
        <taxon>Scandiceae</taxon>
        <taxon>Daucinae</taxon>
        <taxon>Daucus</taxon>
        <taxon>Daucus sect. Daucus</taxon>
    </lineage>
</organism>
<evidence type="ECO:0000313" key="2">
    <source>
        <dbReference type="EMBL" id="KZM94940.1"/>
    </source>
</evidence>
<proteinExistence type="predicted"/>
<feature type="region of interest" description="Disordered" evidence="1">
    <location>
        <begin position="138"/>
        <end position="160"/>
    </location>
</feature>
<keyword evidence="4" id="KW-1185">Reference proteome</keyword>
<accession>A0A162A403</accession>
<evidence type="ECO:0000313" key="3">
    <source>
        <dbReference type="EMBL" id="WOH01427.1"/>
    </source>
</evidence>
<evidence type="ECO:0000313" key="4">
    <source>
        <dbReference type="Proteomes" id="UP000077755"/>
    </source>
</evidence>
<dbReference type="Proteomes" id="UP000077755">
    <property type="component" value="Chromosome 5"/>
</dbReference>
<sequence length="160" mass="17355">MNFHLGAPPGVYGLVSQIDILLKDMHWTCVIAYAFPARNHMLLAFLLGLVKMYQTCYHPDWVLIPDGAQDPVNFDVVLGIADQMHGLTLEQEVVQGATAHTEEAIPNGIPNVQAMENGGMHPGAQFIAAIGEETVGDHEESYPSGLVDGSFSQETLPLKT</sequence>
<protein>
    <submittedName>
        <fullName evidence="2">Uncharacterized protein</fullName>
    </submittedName>
</protein>
<gene>
    <name evidence="2" type="ORF">DCAR_018182</name>
    <name evidence="3" type="ORF">DCAR_0520811</name>
</gene>
<dbReference type="EMBL" id="CP093347">
    <property type="protein sequence ID" value="WOH01427.1"/>
    <property type="molecule type" value="Genomic_DNA"/>
</dbReference>
<feature type="compositionally biased region" description="Polar residues" evidence="1">
    <location>
        <begin position="150"/>
        <end position="160"/>
    </location>
</feature>
<dbReference type="Gramene" id="KZM94940">
    <property type="protein sequence ID" value="KZM94940"/>
    <property type="gene ID" value="DCAR_018182"/>
</dbReference>
<name>A0A162A403_DAUCS</name>
<dbReference type="AlphaFoldDB" id="A0A162A403"/>
<reference evidence="2" key="1">
    <citation type="journal article" date="2016" name="Nat. Genet.">
        <title>A high-quality carrot genome assembly provides new insights into carotenoid accumulation and asterid genome evolution.</title>
        <authorList>
            <person name="Iorizzo M."/>
            <person name="Ellison S."/>
            <person name="Senalik D."/>
            <person name="Zeng P."/>
            <person name="Satapoomin P."/>
            <person name="Huang J."/>
            <person name="Bowman M."/>
            <person name="Iovene M."/>
            <person name="Sanseverino W."/>
            <person name="Cavagnaro P."/>
            <person name="Yildiz M."/>
            <person name="Macko-Podgorni A."/>
            <person name="Moranska E."/>
            <person name="Grzebelus E."/>
            <person name="Grzebelus D."/>
            <person name="Ashrafi H."/>
            <person name="Zheng Z."/>
            <person name="Cheng S."/>
            <person name="Spooner D."/>
            <person name="Van Deynze A."/>
            <person name="Simon P."/>
        </authorList>
    </citation>
    <scope>NUCLEOTIDE SEQUENCE [LARGE SCALE GENOMIC DNA]</scope>
    <source>
        <tissue evidence="2">Leaf</tissue>
    </source>
</reference>